<feature type="transmembrane region" description="Helical" evidence="1">
    <location>
        <begin position="12"/>
        <end position="32"/>
    </location>
</feature>
<evidence type="ECO:0000313" key="4">
    <source>
        <dbReference type="Proteomes" id="UP000008827"/>
    </source>
</evidence>
<evidence type="ECO:0000256" key="1">
    <source>
        <dbReference type="SAM" id="Phobius"/>
    </source>
</evidence>
<reference evidence="3" key="2">
    <citation type="submission" date="2018-02" db="UniProtKB">
        <authorList>
            <consortium name="EnsemblPlants"/>
        </authorList>
    </citation>
    <scope>IDENTIFICATION</scope>
    <source>
        <strain evidence="3">Williams 82</strain>
    </source>
</reference>
<reference evidence="2" key="3">
    <citation type="submission" date="2018-07" db="EMBL/GenBank/DDBJ databases">
        <title>WGS assembly of Glycine max.</title>
        <authorList>
            <person name="Schmutz J."/>
            <person name="Cannon S."/>
            <person name="Schlueter J."/>
            <person name="Ma J."/>
            <person name="Mitros T."/>
            <person name="Nelson W."/>
            <person name="Hyten D."/>
            <person name="Song Q."/>
            <person name="Thelen J."/>
            <person name="Cheng J."/>
            <person name="Xu D."/>
            <person name="Hellsten U."/>
            <person name="May G."/>
            <person name="Yu Y."/>
            <person name="Sakurai T."/>
            <person name="Umezawa T."/>
            <person name="Bhattacharyya M."/>
            <person name="Sandhu D."/>
            <person name="Valliyodan B."/>
            <person name="Lindquist E."/>
            <person name="Peto M."/>
            <person name="Grant D."/>
            <person name="Shu S."/>
            <person name="Goodstein D."/>
            <person name="Barry K."/>
            <person name="Futrell-Griggs M."/>
            <person name="Abernathy B."/>
            <person name="Du J."/>
            <person name="Tian Z."/>
            <person name="Zhu L."/>
            <person name="Gill N."/>
            <person name="Joshi T."/>
            <person name="Libault M."/>
            <person name="Sethuraman A."/>
            <person name="Zhang X."/>
            <person name="Shinozaki K."/>
            <person name="Nguyen H."/>
            <person name="Wing R."/>
            <person name="Cregan P."/>
            <person name="Specht J."/>
            <person name="Grimwood J."/>
            <person name="Rokhsar D."/>
            <person name="Stacey G."/>
            <person name="Shoemaker R."/>
            <person name="Jackson S."/>
        </authorList>
    </citation>
    <scope>NUCLEOTIDE SEQUENCE</scope>
    <source>
        <tissue evidence="2">Callus</tissue>
    </source>
</reference>
<gene>
    <name evidence="2" type="ORF">GLYMA_15G137600</name>
</gene>
<sequence length="69" mass="7860">MVGHRKPTQTPFAFFLLLSETLLSSLNSLTVLRRPPHYRIKSCNNTALVCCGVSSLFCRREVSKQKHLQ</sequence>
<dbReference type="EMBL" id="CM000848">
    <property type="protein sequence ID" value="KRH11896.1"/>
    <property type="molecule type" value="Genomic_DNA"/>
</dbReference>
<keyword evidence="4" id="KW-1185">Reference proteome</keyword>
<keyword evidence="1" id="KW-1133">Transmembrane helix</keyword>
<proteinExistence type="predicted"/>
<reference evidence="2 3" key="1">
    <citation type="journal article" date="2010" name="Nature">
        <title>Genome sequence of the palaeopolyploid soybean.</title>
        <authorList>
            <person name="Schmutz J."/>
            <person name="Cannon S.B."/>
            <person name="Schlueter J."/>
            <person name="Ma J."/>
            <person name="Mitros T."/>
            <person name="Nelson W."/>
            <person name="Hyten D.L."/>
            <person name="Song Q."/>
            <person name="Thelen J.J."/>
            <person name="Cheng J."/>
            <person name="Xu D."/>
            <person name="Hellsten U."/>
            <person name="May G.D."/>
            <person name="Yu Y."/>
            <person name="Sakurai T."/>
            <person name="Umezawa T."/>
            <person name="Bhattacharyya M.K."/>
            <person name="Sandhu D."/>
            <person name="Valliyodan B."/>
            <person name="Lindquist E."/>
            <person name="Peto M."/>
            <person name="Grant D."/>
            <person name="Shu S."/>
            <person name="Goodstein D."/>
            <person name="Barry K."/>
            <person name="Futrell-Griggs M."/>
            <person name="Abernathy B."/>
            <person name="Du J."/>
            <person name="Tian Z."/>
            <person name="Zhu L."/>
            <person name="Gill N."/>
            <person name="Joshi T."/>
            <person name="Libault M."/>
            <person name="Sethuraman A."/>
            <person name="Zhang X.-C."/>
            <person name="Shinozaki K."/>
            <person name="Nguyen H.T."/>
            <person name="Wing R.A."/>
            <person name="Cregan P."/>
            <person name="Specht J."/>
            <person name="Grimwood J."/>
            <person name="Rokhsar D."/>
            <person name="Stacey G."/>
            <person name="Shoemaker R.C."/>
            <person name="Jackson S.A."/>
        </authorList>
    </citation>
    <scope>NUCLEOTIDE SEQUENCE [LARGE SCALE GENOMIC DNA]</scope>
    <source>
        <strain evidence="3">cv. Williams 82</strain>
        <tissue evidence="2">Callus</tissue>
    </source>
</reference>
<protein>
    <submittedName>
        <fullName evidence="2 3">Uncharacterized protein</fullName>
    </submittedName>
</protein>
<accession>A0A0R0G949</accession>
<dbReference type="Gramene" id="KRH11896">
    <property type="protein sequence ID" value="KRH11896"/>
    <property type="gene ID" value="GLYMA_15G137600"/>
</dbReference>
<organism evidence="2">
    <name type="scientific">Glycine max</name>
    <name type="common">Soybean</name>
    <name type="synonym">Glycine hispida</name>
    <dbReference type="NCBI Taxonomy" id="3847"/>
    <lineage>
        <taxon>Eukaryota</taxon>
        <taxon>Viridiplantae</taxon>
        <taxon>Streptophyta</taxon>
        <taxon>Embryophyta</taxon>
        <taxon>Tracheophyta</taxon>
        <taxon>Spermatophyta</taxon>
        <taxon>Magnoliopsida</taxon>
        <taxon>eudicotyledons</taxon>
        <taxon>Gunneridae</taxon>
        <taxon>Pentapetalae</taxon>
        <taxon>rosids</taxon>
        <taxon>fabids</taxon>
        <taxon>Fabales</taxon>
        <taxon>Fabaceae</taxon>
        <taxon>Papilionoideae</taxon>
        <taxon>50 kb inversion clade</taxon>
        <taxon>NPAAA clade</taxon>
        <taxon>indigoferoid/millettioid clade</taxon>
        <taxon>Phaseoleae</taxon>
        <taxon>Glycine</taxon>
        <taxon>Glycine subgen. Soja</taxon>
    </lineage>
</organism>
<dbReference type="Proteomes" id="UP000008827">
    <property type="component" value="Chromosome 15"/>
</dbReference>
<dbReference type="AlphaFoldDB" id="A0A0R0G949"/>
<evidence type="ECO:0000313" key="2">
    <source>
        <dbReference type="EMBL" id="KRH11896.1"/>
    </source>
</evidence>
<dbReference type="InParanoid" id="A0A0R0G949"/>
<keyword evidence="1" id="KW-0812">Transmembrane</keyword>
<evidence type="ECO:0000313" key="3">
    <source>
        <dbReference type="EnsemblPlants" id="KRH11896"/>
    </source>
</evidence>
<name>A0A0R0G949_SOYBN</name>
<keyword evidence="1" id="KW-0472">Membrane</keyword>
<dbReference type="EnsemblPlants" id="KRH11896">
    <property type="protein sequence ID" value="KRH11896"/>
    <property type="gene ID" value="GLYMA_15G137600"/>
</dbReference>